<comment type="caution">
    <text evidence="2">The sequence shown here is derived from an EMBL/GenBank/DDBJ whole genome shotgun (WGS) entry which is preliminary data.</text>
</comment>
<accession>A0ABT8LG61</accession>
<dbReference type="InterPro" id="IPR032315">
    <property type="entry name" value="DUF4846"/>
</dbReference>
<dbReference type="EMBL" id="JAUJEB010000006">
    <property type="protein sequence ID" value="MDN5215283.1"/>
    <property type="molecule type" value="Genomic_DNA"/>
</dbReference>
<dbReference type="Pfam" id="PF16138">
    <property type="entry name" value="DUF4846"/>
    <property type="match status" value="1"/>
</dbReference>
<reference evidence="2" key="1">
    <citation type="submission" date="2023-06" db="EMBL/GenBank/DDBJ databases">
        <title>Genomic of Agaribacillus aureum.</title>
        <authorList>
            <person name="Wang G."/>
        </authorList>
    </citation>
    <scope>NUCLEOTIDE SEQUENCE</scope>
    <source>
        <strain evidence="2">BMA12</strain>
    </source>
</reference>
<dbReference type="Proteomes" id="UP001172083">
    <property type="component" value="Unassembled WGS sequence"/>
</dbReference>
<evidence type="ECO:0000313" key="3">
    <source>
        <dbReference type="Proteomes" id="UP001172083"/>
    </source>
</evidence>
<evidence type="ECO:0000313" key="2">
    <source>
        <dbReference type="EMBL" id="MDN5215283.1"/>
    </source>
</evidence>
<sequence>MKISKLVLWVAVISFLYAACNHKNHDTSGTVSPLTTLTSNASGEVAEAVRLAPEIGAIKLPGGYKRVEAAQGSFGEYLRGLQIKQEDHIVNLYDGRKKANQGAHYCILDIDVGNRDLQQCADAVMRLRAEYLYQMKAYENISFNFTNGEPVPFKKYAEGYRVKVNGNNLFWKKSTGADYSYPNFRKYLDLIFAYAGSYSLAKELDKVTDVNEIQIGDVIIQGGFPGHAVLVMDIAEHTDTGEKIFLLAQSYMPAQEIHVLVNPNQVGISPWYSMGYSNRIYTPEWTFDKTDLKRWRD</sequence>
<evidence type="ECO:0000256" key="1">
    <source>
        <dbReference type="SAM" id="SignalP"/>
    </source>
</evidence>
<keyword evidence="3" id="KW-1185">Reference proteome</keyword>
<feature type="signal peptide" evidence="1">
    <location>
        <begin position="1"/>
        <end position="18"/>
    </location>
</feature>
<feature type="chain" id="PRO_5047453292" evidence="1">
    <location>
        <begin position="19"/>
        <end position="297"/>
    </location>
</feature>
<organism evidence="2 3">
    <name type="scientific">Agaribacillus aureus</name>
    <dbReference type="NCBI Taxonomy" id="3051825"/>
    <lineage>
        <taxon>Bacteria</taxon>
        <taxon>Pseudomonadati</taxon>
        <taxon>Bacteroidota</taxon>
        <taxon>Cytophagia</taxon>
        <taxon>Cytophagales</taxon>
        <taxon>Splendidivirgaceae</taxon>
        <taxon>Agaribacillus</taxon>
    </lineage>
</organism>
<gene>
    <name evidence="2" type="ORF">QQ020_24605</name>
</gene>
<protein>
    <submittedName>
        <fullName evidence="2">DUF4846 domain-containing protein</fullName>
    </submittedName>
</protein>
<proteinExistence type="predicted"/>
<dbReference type="RefSeq" id="WP_346760620.1">
    <property type="nucleotide sequence ID" value="NZ_JAUJEB010000006.1"/>
</dbReference>
<name>A0ABT8LG61_9BACT</name>
<keyword evidence="1" id="KW-0732">Signal</keyword>